<evidence type="ECO:0000313" key="6">
    <source>
        <dbReference type="Proteomes" id="UP000828390"/>
    </source>
</evidence>
<keyword evidence="6" id="KW-1185">Reference proteome</keyword>
<evidence type="ECO:0000256" key="3">
    <source>
        <dbReference type="ARBA" id="ARBA00023180"/>
    </source>
</evidence>
<sequence>MIWSTVGYDSPLNKHVLSRVPNLEQFRQFVLRRHNIYEDDRLQCDNLNIAFIWRRDYLAHPRNPSGRIPRKIQNEQELLERSRHKFSNHNIRGVQIDLLEMGDQLKLVSRTDILIGMHGAGLTHTLFLPRHAGLIELKPMHGSTENKHFMAMATWRRLHYMCWRNTDSFKERPGGYTIVDVDRVVNMIKQMIEEICK</sequence>
<dbReference type="Proteomes" id="UP000828390">
    <property type="component" value="Unassembled WGS sequence"/>
</dbReference>
<dbReference type="InterPro" id="IPR007657">
    <property type="entry name" value="Glycosyltransferase_61"/>
</dbReference>
<evidence type="ECO:0000313" key="5">
    <source>
        <dbReference type="EMBL" id="KAH3892293.1"/>
    </source>
</evidence>
<name>A0A9D4N9M9_DREPO</name>
<reference evidence="5" key="1">
    <citation type="journal article" date="2019" name="bioRxiv">
        <title>The Genome of the Zebra Mussel, Dreissena polymorpha: A Resource for Invasive Species Research.</title>
        <authorList>
            <person name="McCartney M.A."/>
            <person name="Auch B."/>
            <person name="Kono T."/>
            <person name="Mallez S."/>
            <person name="Zhang Y."/>
            <person name="Obille A."/>
            <person name="Becker A."/>
            <person name="Abrahante J.E."/>
            <person name="Garbe J."/>
            <person name="Badalamenti J.P."/>
            <person name="Herman A."/>
            <person name="Mangelson H."/>
            <person name="Liachko I."/>
            <person name="Sullivan S."/>
            <person name="Sone E.D."/>
            <person name="Koren S."/>
            <person name="Silverstein K.A.T."/>
            <person name="Beckman K.B."/>
            <person name="Gohl D.M."/>
        </authorList>
    </citation>
    <scope>NUCLEOTIDE SEQUENCE</scope>
    <source>
        <strain evidence="5">Duluth1</strain>
        <tissue evidence="5">Whole animal</tissue>
    </source>
</reference>
<feature type="domain" description="Glycosyltransferase 61 catalytic" evidence="4">
    <location>
        <begin position="41"/>
        <end position="135"/>
    </location>
</feature>
<dbReference type="Pfam" id="PF04577">
    <property type="entry name" value="Glyco_transf_61"/>
    <property type="match status" value="1"/>
</dbReference>
<evidence type="ECO:0000256" key="1">
    <source>
        <dbReference type="ARBA" id="ARBA00022676"/>
    </source>
</evidence>
<accession>A0A9D4N9M9</accession>
<dbReference type="AlphaFoldDB" id="A0A9D4N9M9"/>
<protein>
    <recommendedName>
        <fullName evidence="4">Glycosyltransferase 61 catalytic domain-containing protein</fullName>
    </recommendedName>
</protein>
<evidence type="ECO:0000256" key="2">
    <source>
        <dbReference type="ARBA" id="ARBA00022679"/>
    </source>
</evidence>
<evidence type="ECO:0000259" key="4">
    <source>
        <dbReference type="Pfam" id="PF04577"/>
    </source>
</evidence>
<keyword evidence="3" id="KW-0325">Glycoprotein</keyword>
<gene>
    <name evidence="5" type="ORF">DPMN_016408</name>
</gene>
<dbReference type="GO" id="GO:0016757">
    <property type="term" value="F:glycosyltransferase activity"/>
    <property type="evidence" value="ECO:0007669"/>
    <property type="project" value="UniProtKB-KW"/>
</dbReference>
<organism evidence="5 6">
    <name type="scientific">Dreissena polymorpha</name>
    <name type="common">Zebra mussel</name>
    <name type="synonym">Mytilus polymorpha</name>
    <dbReference type="NCBI Taxonomy" id="45954"/>
    <lineage>
        <taxon>Eukaryota</taxon>
        <taxon>Metazoa</taxon>
        <taxon>Spiralia</taxon>
        <taxon>Lophotrochozoa</taxon>
        <taxon>Mollusca</taxon>
        <taxon>Bivalvia</taxon>
        <taxon>Autobranchia</taxon>
        <taxon>Heteroconchia</taxon>
        <taxon>Euheterodonta</taxon>
        <taxon>Imparidentia</taxon>
        <taxon>Neoheterodontei</taxon>
        <taxon>Myida</taxon>
        <taxon>Dreissenoidea</taxon>
        <taxon>Dreissenidae</taxon>
        <taxon>Dreissena</taxon>
    </lineage>
</organism>
<dbReference type="EMBL" id="JAIWYP010000001">
    <property type="protein sequence ID" value="KAH3892293.1"/>
    <property type="molecule type" value="Genomic_DNA"/>
</dbReference>
<keyword evidence="1" id="KW-0328">Glycosyltransferase</keyword>
<dbReference type="PANTHER" id="PTHR20961">
    <property type="entry name" value="GLYCOSYLTRANSFERASE"/>
    <property type="match status" value="1"/>
</dbReference>
<dbReference type="InterPro" id="IPR049625">
    <property type="entry name" value="Glyco_transf_61_cat"/>
</dbReference>
<proteinExistence type="predicted"/>
<comment type="caution">
    <text evidence="5">The sequence shown here is derived from an EMBL/GenBank/DDBJ whole genome shotgun (WGS) entry which is preliminary data.</text>
</comment>
<keyword evidence="2" id="KW-0808">Transferase</keyword>
<reference evidence="5" key="2">
    <citation type="submission" date="2020-11" db="EMBL/GenBank/DDBJ databases">
        <authorList>
            <person name="McCartney M.A."/>
            <person name="Auch B."/>
            <person name="Kono T."/>
            <person name="Mallez S."/>
            <person name="Becker A."/>
            <person name="Gohl D.M."/>
            <person name="Silverstein K.A.T."/>
            <person name="Koren S."/>
            <person name="Bechman K.B."/>
            <person name="Herman A."/>
            <person name="Abrahante J.E."/>
            <person name="Garbe J."/>
        </authorList>
    </citation>
    <scope>NUCLEOTIDE SEQUENCE</scope>
    <source>
        <strain evidence="5">Duluth1</strain>
        <tissue evidence="5">Whole animal</tissue>
    </source>
</reference>